<comment type="caution">
    <text evidence="2">The sequence shown here is derived from an EMBL/GenBank/DDBJ whole genome shotgun (WGS) entry which is preliminary data.</text>
</comment>
<accession>A0A4S8SFS5</accession>
<organism evidence="2 3">
    <name type="scientific">Aureobasidium pullulans</name>
    <name type="common">Black yeast</name>
    <name type="synonym">Pullularia pullulans</name>
    <dbReference type="NCBI Taxonomy" id="5580"/>
    <lineage>
        <taxon>Eukaryota</taxon>
        <taxon>Fungi</taxon>
        <taxon>Dikarya</taxon>
        <taxon>Ascomycota</taxon>
        <taxon>Pezizomycotina</taxon>
        <taxon>Dothideomycetes</taxon>
        <taxon>Dothideomycetidae</taxon>
        <taxon>Dothideales</taxon>
        <taxon>Saccotheciaceae</taxon>
        <taxon>Aureobasidium</taxon>
    </lineage>
</organism>
<gene>
    <name evidence="2" type="ORF">D6D28_05921</name>
</gene>
<feature type="signal peptide" evidence="1">
    <location>
        <begin position="1"/>
        <end position="44"/>
    </location>
</feature>
<dbReference type="AlphaFoldDB" id="A0A4S8SFS5"/>
<dbReference type="EMBL" id="QZAF01000255">
    <property type="protein sequence ID" value="THV69427.1"/>
    <property type="molecule type" value="Genomic_DNA"/>
</dbReference>
<evidence type="ECO:0000256" key="1">
    <source>
        <dbReference type="SAM" id="SignalP"/>
    </source>
</evidence>
<feature type="chain" id="PRO_5020798517" description="Lysozyme-like protein" evidence="1">
    <location>
        <begin position="45"/>
        <end position="241"/>
    </location>
</feature>
<sequence length="241" mass="25785">MKSSCQPSAILPVRFFTNPSAKLTIMKLKALFVIFSLSMPVCMATPVPPCNTAPLTVSAITTVASDSDSCDGAPFPAECATATNAAPWINLAFHTFGIHAFGTQAALLSLMLFESGSFKYNINHYPGVPGQGTRNMQSPAFNLKYAEWLAANMTGSGISTQQVQKAQSEGPTQVLELVNGDRWGFASAAWFLATQCDEEARKGLVAATEDGWNAYLTDCIGTTATEGRTTIWKKAIALGKW</sequence>
<evidence type="ECO:0008006" key="4">
    <source>
        <dbReference type="Google" id="ProtNLM"/>
    </source>
</evidence>
<evidence type="ECO:0000313" key="2">
    <source>
        <dbReference type="EMBL" id="THV69427.1"/>
    </source>
</evidence>
<proteinExistence type="predicted"/>
<evidence type="ECO:0000313" key="3">
    <source>
        <dbReference type="Proteomes" id="UP000304951"/>
    </source>
</evidence>
<keyword evidence="1" id="KW-0732">Signal</keyword>
<protein>
    <recommendedName>
        <fullName evidence="4">Lysozyme-like protein</fullName>
    </recommendedName>
</protein>
<dbReference type="Proteomes" id="UP000304951">
    <property type="component" value="Unassembled WGS sequence"/>
</dbReference>
<name>A0A4S8SFS5_AURPU</name>
<reference evidence="2 3" key="1">
    <citation type="submission" date="2018-10" db="EMBL/GenBank/DDBJ databases">
        <title>Fifty Aureobasidium pullulans genomes reveal a recombining polyextremotolerant generalist.</title>
        <authorList>
            <person name="Gostincar C."/>
            <person name="Turk M."/>
            <person name="Zajc J."/>
            <person name="Gunde-Cimerman N."/>
        </authorList>
    </citation>
    <scope>NUCLEOTIDE SEQUENCE [LARGE SCALE GENOMIC DNA]</scope>
    <source>
        <strain evidence="2 3">EXF-11900</strain>
    </source>
</reference>